<dbReference type="Gene3D" id="3.40.50.150">
    <property type="entry name" value="Vaccinia Virus protein VP39"/>
    <property type="match status" value="1"/>
</dbReference>
<dbReference type="InterPro" id="IPR041698">
    <property type="entry name" value="Methyltransf_25"/>
</dbReference>
<dbReference type="KEGG" id="tje:TJEJU_0275"/>
<sequence>MINTKYRSKEEEIMDDFDMSGETLIKTLDIIAKINRVLGGNMLTLNGVKKLCKDQPKEKVISIIDLGCGNGDMLRAIAKLGRKQGHKFDLIGVDANQTTIDYAIELSKEYPEIRYLKQDILTDEFKKLSYDISLFTLFLHHFSDKEIANLLPIIQDRTKLGLVINDLHRHKLAYYLFKIITLFINNKMVKNDGLVSILRGFKRKELESFAKNLSGKSTITWKWAFRYQWLIKHH</sequence>
<dbReference type="EMBL" id="LT899436">
    <property type="protein sequence ID" value="SNR14075.1"/>
    <property type="molecule type" value="Genomic_DNA"/>
</dbReference>
<evidence type="ECO:0000259" key="1">
    <source>
        <dbReference type="Pfam" id="PF13649"/>
    </source>
</evidence>
<feature type="domain" description="Methyltransferase" evidence="1">
    <location>
        <begin position="63"/>
        <end position="155"/>
    </location>
</feature>
<accession>A0A238U4V5</accession>
<evidence type="ECO:0000313" key="3">
    <source>
        <dbReference type="Proteomes" id="UP000215214"/>
    </source>
</evidence>
<dbReference type="SUPFAM" id="SSF53335">
    <property type="entry name" value="S-adenosyl-L-methionine-dependent methyltransferases"/>
    <property type="match status" value="1"/>
</dbReference>
<proteinExistence type="predicted"/>
<dbReference type="GO" id="GO:0032259">
    <property type="term" value="P:methylation"/>
    <property type="evidence" value="ECO:0007669"/>
    <property type="project" value="UniProtKB-KW"/>
</dbReference>
<dbReference type="AlphaFoldDB" id="A0A238U4V5"/>
<reference evidence="2 3" key="1">
    <citation type="submission" date="2017-07" db="EMBL/GenBank/DDBJ databases">
        <authorList>
            <person name="Sun Z.S."/>
            <person name="Albrecht U."/>
            <person name="Echele G."/>
            <person name="Lee C.C."/>
        </authorList>
    </citation>
    <scope>NUCLEOTIDE SEQUENCE [LARGE SCALE GENOMIC DNA]</scope>
    <source>
        <strain evidence="3">type strain: KCTC 22618</strain>
    </source>
</reference>
<dbReference type="Pfam" id="PF13649">
    <property type="entry name" value="Methyltransf_25"/>
    <property type="match status" value="1"/>
</dbReference>
<name>A0A238U4V5_9FLAO</name>
<dbReference type="OrthoDB" id="9800454at2"/>
<dbReference type="InterPro" id="IPR029063">
    <property type="entry name" value="SAM-dependent_MTases_sf"/>
</dbReference>
<dbReference type="RefSeq" id="WP_095068942.1">
    <property type="nucleotide sequence ID" value="NZ_LT899436.1"/>
</dbReference>
<protein>
    <submittedName>
        <fullName evidence="2">Methyltransferase domain protein</fullName>
    </submittedName>
</protein>
<dbReference type="Proteomes" id="UP000215214">
    <property type="component" value="Chromosome TJEJU"/>
</dbReference>
<organism evidence="2 3">
    <name type="scientific">Tenacibaculum jejuense</name>
    <dbReference type="NCBI Taxonomy" id="584609"/>
    <lineage>
        <taxon>Bacteria</taxon>
        <taxon>Pseudomonadati</taxon>
        <taxon>Bacteroidota</taxon>
        <taxon>Flavobacteriia</taxon>
        <taxon>Flavobacteriales</taxon>
        <taxon>Flavobacteriaceae</taxon>
        <taxon>Tenacibaculum</taxon>
    </lineage>
</organism>
<keyword evidence="2" id="KW-0808">Transferase</keyword>
<evidence type="ECO:0000313" key="2">
    <source>
        <dbReference type="EMBL" id="SNR14075.1"/>
    </source>
</evidence>
<dbReference type="GO" id="GO:0008168">
    <property type="term" value="F:methyltransferase activity"/>
    <property type="evidence" value="ECO:0007669"/>
    <property type="project" value="UniProtKB-KW"/>
</dbReference>
<keyword evidence="3" id="KW-1185">Reference proteome</keyword>
<dbReference type="CDD" id="cd02440">
    <property type="entry name" value="AdoMet_MTases"/>
    <property type="match status" value="1"/>
</dbReference>
<gene>
    <name evidence="2" type="ORF">TJEJU_0275</name>
</gene>
<keyword evidence="2" id="KW-0489">Methyltransferase</keyword>